<comment type="caution">
    <text evidence="3">The sequence shown here is derived from an EMBL/GenBank/DDBJ whole genome shotgun (WGS) entry which is preliminary data.</text>
</comment>
<feature type="domain" description="Mur ligase C-terminal" evidence="2">
    <location>
        <begin position="75"/>
        <end position="165"/>
    </location>
</feature>
<dbReference type="SUPFAM" id="SSF53244">
    <property type="entry name" value="MurD-like peptide ligases, peptide-binding domain"/>
    <property type="match status" value="2"/>
</dbReference>
<reference evidence="3" key="2">
    <citation type="submission" date="2021-08" db="EMBL/GenBank/DDBJ databases">
        <authorList>
            <person name="Dalcin Martins P."/>
        </authorList>
    </citation>
    <scope>NUCLEOTIDE SEQUENCE</scope>
    <source>
        <strain evidence="3">MAG_39</strain>
    </source>
</reference>
<sequence length="215" mass="23939">MAGLVKGRFEKVDLGQDFLAVVDYAHTEDALERLLMTSRQLLEAYRFAERTDRMMRVKKRQFSLPGGGERGTEAETGKIITVIGCGGNRDKGKRSKMGEIASKLSDFVIVTSDNPRNEDPRAIIRDIEKGIKNDNYIVIPDRSVAISMAVELASSGDIVLVAGKGHEDYQEIQGVRHRFSDRIALEDAIKRTTSRAFRGDSPVKGARRPDRNCTL</sequence>
<name>A0A953M331_9BACT</name>
<dbReference type="PANTHER" id="PTHR23135:SF4">
    <property type="entry name" value="UDP-N-ACETYLMURAMOYL-L-ALANYL-D-GLUTAMATE--2,6-DIAMINOPIMELATE LIGASE MURE HOMOLOG, CHLOROPLASTIC"/>
    <property type="match status" value="1"/>
</dbReference>
<dbReference type="InterPro" id="IPR036615">
    <property type="entry name" value="Mur_ligase_C_dom_sf"/>
</dbReference>
<dbReference type="GO" id="GO:0016881">
    <property type="term" value="F:acid-amino acid ligase activity"/>
    <property type="evidence" value="ECO:0007669"/>
    <property type="project" value="InterPro"/>
</dbReference>
<reference evidence="3" key="1">
    <citation type="journal article" date="2021" name="bioRxiv">
        <title>Unraveling nitrogen, sulfur and carbon metabolic pathways and microbial community transcriptional responses to substrate deprivation and toxicity stresses in a bioreactor mimicking anoxic brackish coastal sediment conditions.</title>
        <authorList>
            <person name="Martins P.D."/>
            <person name="Echeveste M.J."/>
            <person name="Arshad A."/>
            <person name="Kurth J."/>
            <person name="Ouboter H."/>
            <person name="Jetten M.S.M."/>
            <person name="Welte C.U."/>
        </authorList>
    </citation>
    <scope>NUCLEOTIDE SEQUENCE</scope>
    <source>
        <strain evidence="3">MAG_39</strain>
    </source>
</reference>
<dbReference type="Pfam" id="PF02875">
    <property type="entry name" value="Mur_ligase_C"/>
    <property type="match status" value="1"/>
</dbReference>
<protein>
    <recommendedName>
        <fullName evidence="2">Mur ligase C-terminal domain-containing protein</fullName>
    </recommendedName>
</protein>
<dbReference type="AlphaFoldDB" id="A0A953M331"/>
<organism evidence="3 4">
    <name type="scientific">Candidatus Nitrobium versatile</name>
    <dbReference type="NCBI Taxonomy" id="2884831"/>
    <lineage>
        <taxon>Bacteria</taxon>
        <taxon>Pseudomonadati</taxon>
        <taxon>Nitrospirota</taxon>
        <taxon>Nitrospiria</taxon>
        <taxon>Nitrospirales</taxon>
        <taxon>Nitrospiraceae</taxon>
        <taxon>Candidatus Nitrobium</taxon>
    </lineage>
</organism>
<feature type="region of interest" description="Disordered" evidence="1">
    <location>
        <begin position="196"/>
        <end position="215"/>
    </location>
</feature>
<evidence type="ECO:0000313" key="3">
    <source>
        <dbReference type="EMBL" id="MBZ0158056.1"/>
    </source>
</evidence>
<evidence type="ECO:0000256" key="1">
    <source>
        <dbReference type="SAM" id="MobiDB-lite"/>
    </source>
</evidence>
<proteinExistence type="predicted"/>
<gene>
    <name evidence="3" type="ORF">K8I29_17805</name>
</gene>
<dbReference type="InterPro" id="IPR004101">
    <property type="entry name" value="Mur_ligase_C"/>
</dbReference>
<dbReference type="EMBL" id="JAIOIV010000133">
    <property type="protein sequence ID" value="MBZ0158056.1"/>
    <property type="molecule type" value="Genomic_DNA"/>
</dbReference>
<accession>A0A953M331</accession>
<dbReference type="Gene3D" id="3.90.190.20">
    <property type="entry name" value="Mur ligase, C-terminal domain"/>
    <property type="match status" value="1"/>
</dbReference>
<evidence type="ECO:0000259" key="2">
    <source>
        <dbReference type="Pfam" id="PF02875"/>
    </source>
</evidence>
<dbReference type="Proteomes" id="UP000705867">
    <property type="component" value="Unassembled WGS sequence"/>
</dbReference>
<dbReference type="PANTHER" id="PTHR23135">
    <property type="entry name" value="MUR LIGASE FAMILY MEMBER"/>
    <property type="match status" value="1"/>
</dbReference>
<evidence type="ECO:0000313" key="4">
    <source>
        <dbReference type="Proteomes" id="UP000705867"/>
    </source>
</evidence>